<comment type="caution">
    <text evidence="2">The sequence shown here is derived from an EMBL/GenBank/DDBJ whole genome shotgun (WGS) entry which is preliminary data.</text>
</comment>
<feature type="region of interest" description="Disordered" evidence="1">
    <location>
        <begin position="1"/>
        <end position="25"/>
    </location>
</feature>
<sequence>MSGSDSLPVANTAHSPPAGLTDMNPETQKKWSLWMEMVHDTLIHPQKYKALSATDKDGSGWTHPQLKEIDPTNELCRSHKKIGPDGKKNPDCWDFRPELTHFLNRNDPSNRNKRFGQPDTIKWMGFPRIMDMAVFRGTHRETGDPQLIAQNITSEWTVPESGDGNNVYWQADRFRVYQDEYLEWAVTRDEQGRLVKVTFTCEGPEYWEMLARHQPEKVVELYKSFVSETEASKITKEALWTKIDKFGNLVYNPENEWNSPKPENGFIAHLIHPNSTLSAEVTIVADGTIKRPAEFYKDAKVLCTRGGFGEPFRASDPEIGWRAYEACDLGGDAGVAVALGEPIGLYMVGCDWDRFRLRSGEPLDMKKWWHAKRVVGDDKNQQTEGPWIRVEVKAPEHSGLTLEDLMVMGLQSEPSPLKYGSQIAEHIMVGVSVNGTDIEPGQEPANDPEDWERLTEVLKDEGKMEQFDIDKSEFLHYMQYKLLARAKKDEEGNSVWARWAKDHPELNFARKKNGGNTGQPLKGTGKGEVGISCSAIRNARI</sequence>
<reference evidence="2 3" key="1">
    <citation type="submission" date="2019-10" db="EMBL/GenBank/DDBJ databases">
        <authorList>
            <person name="Palmer J.M."/>
        </authorList>
    </citation>
    <scope>NUCLEOTIDE SEQUENCE [LARGE SCALE GENOMIC DNA]</scope>
    <source>
        <strain evidence="2 3">TWF730</strain>
    </source>
</reference>
<accession>A0AAV9U5E9</accession>
<dbReference type="AlphaFoldDB" id="A0AAV9U5E9"/>
<evidence type="ECO:0000256" key="1">
    <source>
        <dbReference type="SAM" id="MobiDB-lite"/>
    </source>
</evidence>
<evidence type="ECO:0008006" key="4">
    <source>
        <dbReference type="Google" id="ProtNLM"/>
    </source>
</evidence>
<name>A0AAV9U5E9_9PEZI</name>
<organism evidence="2 3">
    <name type="scientific">Orbilia blumenaviensis</name>
    <dbReference type="NCBI Taxonomy" id="1796055"/>
    <lineage>
        <taxon>Eukaryota</taxon>
        <taxon>Fungi</taxon>
        <taxon>Dikarya</taxon>
        <taxon>Ascomycota</taxon>
        <taxon>Pezizomycotina</taxon>
        <taxon>Orbiliomycetes</taxon>
        <taxon>Orbiliales</taxon>
        <taxon>Orbiliaceae</taxon>
        <taxon>Orbilia</taxon>
    </lineage>
</organism>
<evidence type="ECO:0000313" key="3">
    <source>
        <dbReference type="Proteomes" id="UP001373714"/>
    </source>
</evidence>
<protein>
    <recommendedName>
        <fullName evidence="4">Terminase large subunit</fullName>
    </recommendedName>
</protein>
<proteinExistence type="predicted"/>
<dbReference type="EMBL" id="JAVHNS010000015">
    <property type="protein sequence ID" value="KAK6334556.1"/>
    <property type="molecule type" value="Genomic_DNA"/>
</dbReference>
<evidence type="ECO:0000313" key="2">
    <source>
        <dbReference type="EMBL" id="KAK6334556.1"/>
    </source>
</evidence>
<dbReference type="Proteomes" id="UP001373714">
    <property type="component" value="Unassembled WGS sequence"/>
</dbReference>
<feature type="region of interest" description="Disordered" evidence="1">
    <location>
        <begin position="508"/>
        <end position="529"/>
    </location>
</feature>
<keyword evidence="3" id="KW-1185">Reference proteome</keyword>
<gene>
    <name evidence="2" type="ORF">TWF730_003770</name>
</gene>